<protein>
    <submittedName>
        <fullName evidence="2">Tetratricopeptide repeat protein</fullName>
    </submittedName>
</protein>
<dbReference type="PANTHER" id="PTHR12558">
    <property type="entry name" value="CELL DIVISION CYCLE 16,23,27"/>
    <property type="match status" value="1"/>
</dbReference>
<sequence>MKKKSIVVLLIGIFGFPFVLVAQTEPNEITMVNSEFQDSFYESLLQKGIENNDKAIVALEKCLRIQPDDATIYSELGKNYLALKDYKNAYTYFEKAAQIDPKNKWFWIGMYEASYQIKNYNQGIATLTHLIPLDPKFKEDLVSLYMATNQLDKALLLINELNDTVGKSDQRELYKLQIVSQGKYQDVEITNLIAQIDKYPKVESNYIALLYLYAKANDDVKIKTTIQKLATEIPTSEWAQVSLFKEYVDNNDAPKAINAMNIVLASAKIDAKIKHRIFNEFLIFATKNPQYAPDLDKAIAYFDTDTTINVAKEVGTFYYTKKQFDKAIHYYKWSLKKEPNPNIATSLALLQSYTETKQFAALATQSNKWIELYPTQPELYYYSGLANNQLQQYKKAKDFLEMGLDYVVDDGTLAINFTIQLGEAFNGLGDFKKKEYYFTKANQLIKDKKQ</sequence>
<keyword evidence="3" id="KW-1185">Reference proteome</keyword>
<dbReference type="RefSeq" id="WP_144255993.1">
    <property type="nucleotide sequence ID" value="NZ_VJZT01000005.1"/>
</dbReference>
<dbReference type="PROSITE" id="PS50005">
    <property type="entry name" value="TPR"/>
    <property type="match status" value="2"/>
</dbReference>
<evidence type="ECO:0000256" key="1">
    <source>
        <dbReference type="PROSITE-ProRule" id="PRU00339"/>
    </source>
</evidence>
<comment type="caution">
    <text evidence="2">The sequence shown here is derived from an EMBL/GenBank/DDBJ whole genome shotgun (WGS) entry which is preliminary data.</text>
</comment>
<dbReference type="AlphaFoldDB" id="A0A553E631"/>
<organism evidence="2 3">
    <name type="scientific">Flavobacterium restrictum</name>
    <dbReference type="NCBI Taxonomy" id="2594428"/>
    <lineage>
        <taxon>Bacteria</taxon>
        <taxon>Pseudomonadati</taxon>
        <taxon>Bacteroidota</taxon>
        <taxon>Flavobacteriia</taxon>
        <taxon>Flavobacteriales</taxon>
        <taxon>Flavobacteriaceae</taxon>
        <taxon>Flavobacterium</taxon>
    </lineage>
</organism>
<dbReference type="SUPFAM" id="SSF48452">
    <property type="entry name" value="TPR-like"/>
    <property type="match status" value="2"/>
</dbReference>
<dbReference type="Pfam" id="PF13181">
    <property type="entry name" value="TPR_8"/>
    <property type="match status" value="1"/>
</dbReference>
<dbReference type="EMBL" id="VJZT01000005">
    <property type="protein sequence ID" value="TRX40435.1"/>
    <property type="molecule type" value="Genomic_DNA"/>
</dbReference>
<dbReference type="Proteomes" id="UP000316371">
    <property type="component" value="Unassembled WGS sequence"/>
</dbReference>
<dbReference type="OrthoDB" id="1465784at2"/>
<keyword evidence="1" id="KW-0802">TPR repeat</keyword>
<dbReference type="Gene3D" id="1.25.40.10">
    <property type="entry name" value="Tetratricopeptide repeat domain"/>
    <property type="match status" value="2"/>
</dbReference>
<evidence type="ECO:0000313" key="3">
    <source>
        <dbReference type="Proteomes" id="UP000316371"/>
    </source>
</evidence>
<name>A0A553E631_9FLAO</name>
<gene>
    <name evidence="2" type="ORF">FNW21_06810</name>
</gene>
<dbReference type="PANTHER" id="PTHR12558:SF13">
    <property type="entry name" value="CELL DIVISION CYCLE PROTEIN 27 HOMOLOG"/>
    <property type="match status" value="1"/>
</dbReference>
<accession>A0A553E631</accession>
<evidence type="ECO:0000313" key="2">
    <source>
        <dbReference type="EMBL" id="TRX40435.1"/>
    </source>
</evidence>
<reference evidence="2 3" key="1">
    <citation type="submission" date="2019-07" db="EMBL/GenBank/DDBJ databases">
        <title>Novel species of Flavobacterium.</title>
        <authorList>
            <person name="Liu Q."/>
            <person name="Xin Y.-H."/>
        </authorList>
    </citation>
    <scope>NUCLEOTIDE SEQUENCE [LARGE SCALE GENOMIC DNA]</scope>
    <source>
        <strain evidence="2 3">LB1R34</strain>
    </source>
</reference>
<dbReference type="SMART" id="SM00028">
    <property type="entry name" value="TPR"/>
    <property type="match status" value="4"/>
</dbReference>
<proteinExistence type="predicted"/>
<dbReference type="InterPro" id="IPR011990">
    <property type="entry name" value="TPR-like_helical_dom_sf"/>
</dbReference>
<dbReference type="InterPro" id="IPR019734">
    <property type="entry name" value="TPR_rpt"/>
</dbReference>
<feature type="repeat" description="TPR" evidence="1">
    <location>
        <begin position="70"/>
        <end position="103"/>
    </location>
</feature>
<feature type="repeat" description="TPR" evidence="1">
    <location>
        <begin position="308"/>
        <end position="341"/>
    </location>
</feature>
<dbReference type="Pfam" id="PF14559">
    <property type="entry name" value="TPR_19"/>
    <property type="match status" value="1"/>
</dbReference>
<dbReference type="PROSITE" id="PS50293">
    <property type="entry name" value="TPR_REGION"/>
    <property type="match status" value="1"/>
</dbReference>